<feature type="transmembrane region" description="Helical" evidence="1">
    <location>
        <begin position="123"/>
        <end position="142"/>
    </location>
</feature>
<dbReference type="EMBL" id="PNFV01000014">
    <property type="protein sequence ID" value="PMB81923.1"/>
    <property type="molecule type" value="Genomic_DNA"/>
</dbReference>
<gene>
    <name evidence="2" type="ORF">CK797_08560</name>
</gene>
<reference evidence="2 3" key="1">
    <citation type="submission" date="2017-09" db="EMBL/GenBank/DDBJ databases">
        <title>Bacterial strain isolated from the female urinary microbiota.</title>
        <authorList>
            <person name="Thomas-White K."/>
            <person name="Kumar N."/>
            <person name="Forster S."/>
            <person name="Putonti C."/>
            <person name="Lawley T."/>
            <person name="Wolfe A.J."/>
        </authorList>
    </citation>
    <scope>NUCLEOTIDE SEQUENCE [LARGE SCALE GENOMIC DNA]</scope>
    <source>
        <strain evidence="2 3">UMB0683</strain>
    </source>
</reference>
<feature type="transmembrane region" description="Helical" evidence="1">
    <location>
        <begin position="89"/>
        <end position="111"/>
    </location>
</feature>
<dbReference type="Proteomes" id="UP000239920">
    <property type="component" value="Unassembled WGS sequence"/>
</dbReference>
<protein>
    <recommendedName>
        <fullName evidence="4">DUF2029 domain-containing protein</fullName>
    </recommendedName>
</protein>
<dbReference type="OrthoDB" id="9776737at2"/>
<feature type="transmembrane region" description="Helical" evidence="1">
    <location>
        <begin position="269"/>
        <end position="287"/>
    </location>
</feature>
<keyword evidence="1" id="KW-1133">Transmembrane helix</keyword>
<dbReference type="AlphaFoldDB" id="A0A2J6NKU5"/>
<evidence type="ECO:0000313" key="3">
    <source>
        <dbReference type="Proteomes" id="UP000239920"/>
    </source>
</evidence>
<feature type="transmembrane region" description="Helical" evidence="1">
    <location>
        <begin position="21"/>
        <end position="41"/>
    </location>
</feature>
<comment type="caution">
    <text evidence="2">The sequence shown here is derived from an EMBL/GenBank/DDBJ whole genome shotgun (WGS) entry which is preliminary data.</text>
</comment>
<feature type="transmembrane region" description="Helical" evidence="1">
    <location>
        <begin position="170"/>
        <end position="195"/>
    </location>
</feature>
<feature type="transmembrane region" description="Helical" evidence="1">
    <location>
        <begin position="201"/>
        <end position="221"/>
    </location>
</feature>
<organism evidence="2 3">
    <name type="scientific">Limosilactobacillus pontis</name>
    <dbReference type="NCBI Taxonomy" id="35787"/>
    <lineage>
        <taxon>Bacteria</taxon>
        <taxon>Bacillati</taxon>
        <taxon>Bacillota</taxon>
        <taxon>Bacilli</taxon>
        <taxon>Lactobacillales</taxon>
        <taxon>Lactobacillaceae</taxon>
        <taxon>Limosilactobacillus</taxon>
    </lineage>
</organism>
<evidence type="ECO:0008006" key="4">
    <source>
        <dbReference type="Google" id="ProtNLM"/>
    </source>
</evidence>
<feature type="transmembrane region" description="Helical" evidence="1">
    <location>
        <begin position="327"/>
        <end position="353"/>
    </location>
</feature>
<feature type="transmembrane region" description="Helical" evidence="1">
    <location>
        <begin position="365"/>
        <end position="384"/>
    </location>
</feature>
<keyword evidence="1" id="KW-0812">Transmembrane</keyword>
<evidence type="ECO:0000256" key="1">
    <source>
        <dbReference type="SAM" id="Phobius"/>
    </source>
</evidence>
<feature type="transmembrane region" description="Helical" evidence="1">
    <location>
        <begin position="299"/>
        <end position="315"/>
    </location>
</feature>
<name>A0A2J6NKU5_9LACO</name>
<accession>A0A2J6NKU5</accession>
<keyword evidence="1" id="KW-0472">Membrane</keyword>
<proteinExistence type="predicted"/>
<evidence type="ECO:0000313" key="2">
    <source>
        <dbReference type="EMBL" id="PMB81923.1"/>
    </source>
</evidence>
<sequence length="400" mass="46560">MTLRERKIVTFLLKHKEIIMLMLISLLALSIRIVLIEFRSYDYNFFLDPWYQQISEGGRIAALRKQVGNYGIPYQFIITLFTYLPGKNIFWYKGLSIFFDYILAIVGAYILNKIISNPSKNTFVITYSVILFVPTIIMDSGLWGQCDSIYVSFILLSLLSLLYEKDLLAFISLGIAFAFKLQTVFILPLYLLLYIKQRRFSILYFGVSLLAFYICSLPGIVMGRKWYEPFTIYFMQTSETHINMYYPNLSGIIYKVSQHNLPLYIMLKYFFILLTIGALLIGCYFIISYAGATLTGKDLLFYAVWISWTCVMFLPSMHDRYGYLTEVLLVILSIAVPKYWVNTFIALISSFIFYSHAMFGMSVNLTLFSDIAVINYCVFTLLVFRDSSKRHIKMREDINI</sequence>
<dbReference type="RefSeq" id="WP_104689324.1">
    <property type="nucleotide sequence ID" value="NZ_JBKTHY010000015.1"/>
</dbReference>